<dbReference type="VEuPathDB" id="FungiDB:SMAC_05673"/>
<dbReference type="PANTHER" id="PTHR33048">
    <property type="entry name" value="PTH11-LIKE INTEGRAL MEMBRANE PROTEIN (AFU_ORTHOLOGUE AFUA_5G11245)"/>
    <property type="match status" value="1"/>
</dbReference>
<dbReference type="InterPro" id="IPR049326">
    <property type="entry name" value="Rhodopsin_dom_fungi"/>
</dbReference>
<dbReference type="Proteomes" id="UP000433876">
    <property type="component" value="Unassembled WGS sequence"/>
</dbReference>
<name>A0A8S8ZJ40_SORMA</name>
<evidence type="ECO:0000256" key="6">
    <source>
        <dbReference type="SAM" id="Phobius"/>
    </source>
</evidence>
<comment type="similarity">
    <text evidence="5">Belongs to the SAT4 family.</text>
</comment>
<comment type="caution">
    <text evidence="8">The sequence shown here is derived from an EMBL/GenBank/DDBJ whole genome shotgun (WGS) entry which is preliminary data.</text>
</comment>
<dbReference type="OMA" id="DPRHLWN"/>
<dbReference type="AlphaFoldDB" id="A0A8S8ZJ40"/>
<gene>
    <name evidence="8" type="ORF">SMACR_05673</name>
</gene>
<sequence>MELKKGKTIVLTMWGTMILFPVLALVFIILRLYCRRWLKKATTGYLDDYVLIFSWVLMVVTSTIGLMLAKHGVGTAIMAGEEVAVEPEVMHALLFWTSNLLLFGINAIAFSKVSWFITLIRLVVNCRQKVALWMLMVFSTTLLLVASTFGYYQCHFLPDGSWSYPEMSDHRCLDNGVAIKISLVTSIYSTVLEFALAAVPAYVVWNLPLKQSTKIGIICATSVAFVSAMMGALRTKAYYDHLFPLGKLPEMYSLGCVIMFAVLEVCTTIIAASIPFFRPLVKKMAKAYDEDELSWP</sequence>
<feature type="transmembrane region" description="Helical" evidence="6">
    <location>
        <begin position="12"/>
        <end position="34"/>
    </location>
</feature>
<evidence type="ECO:0000256" key="5">
    <source>
        <dbReference type="ARBA" id="ARBA00038359"/>
    </source>
</evidence>
<evidence type="ECO:0000256" key="1">
    <source>
        <dbReference type="ARBA" id="ARBA00004141"/>
    </source>
</evidence>
<keyword evidence="4 6" id="KW-0472">Membrane</keyword>
<evidence type="ECO:0000313" key="8">
    <source>
        <dbReference type="EMBL" id="KAA8629160.1"/>
    </source>
</evidence>
<evidence type="ECO:0000256" key="2">
    <source>
        <dbReference type="ARBA" id="ARBA00022692"/>
    </source>
</evidence>
<dbReference type="PANTHER" id="PTHR33048:SF92">
    <property type="entry name" value="INTEGRAL MEMBRANE PROTEIN"/>
    <property type="match status" value="1"/>
</dbReference>
<accession>A0A8S8ZJ40</accession>
<comment type="subcellular location">
    <subcellularLocation>
        <location evidence="1">Membrane</location>
        <topology evidence="1">Multi-pass membrane protein</topology>
    </subcellularLocation>
</comment>
<evidence type="ECO:0000259" key="7">
    <source>
        <dbReference type="Pfam" id="PF20684"/>
    </source>
</evidence>
<dbReference type="EMBL" id="NMPR01000147">
    <property type="protein sequence ID" value="KAA8629160.1"/>
    <property type="molecule type" value="Genomic_DNA"/>
</dbReference>
<proteinExistence type="inferred from homology"/>
<dbReference type="GO" id="GO:0016020">
    <property type="term" value="C:membrane"/>
    <property type="evidence" value="ECO:0007669"/>
    <property type="project" value="UniProtKB-SubCell"/>
</dbReference>
<protein>
    <recommendedName>
        <fullName evidence="7">Rhodopsin domain-containing protein</fullName>
    </recommendedName>
</protein>
<organism evidence="8 9">
    <name type="scientific">Sordaria macrospora</name>
    <dbReference type="NCBI Taxonomy" id="5147"/>
    <lineage>
        <taxon>Eukaryota</taxon>
        <taxon>Fungi</taxon>
        <taxon>Dikarya</taxon>
        <taxon>Ascomycota</taxon>
        <taxon>Pezizomycotina</taxon>
        <taxon>Sordariomycetes</taxon>
        <taxon>Sordariomycetidae</taxon>
        <taxon>Sordariales</taxon>
        <taxon>Sordariaceae</taxon>
        <taxon>Sordaria</taxon>
    </lineage>
</organism>
<reference evidence="8 9" key="1">
    <citation type="submission" date="2017-07" db="EMBL/GenBank/DDBJ databases">
        <title>Genome sequence of the Sordaria macrospora wild type strain R19027.</title>
        <authorList>
            <person name="Nowrousian M."/>
            <person name="Teichert I."/>
            <person name="Kueck U."/>
        </authorList>
    </citation>
    <scope>NUCLEOTIDE SEQUENCE [LARGE SCALE GENOMIC DNA]</scope>
    <source>
        <strain evidence="8 9">R19027</strain>
        <tissue evidence="8">Mycelium</tissue>
    </source>
</reference>
<dbReference type="InterPro" id="IPR052337">
    <property type="entry name" value="SAT4-like"/>
</dbReference>
<keyword evidence="3 6" id="KW-1133">Transmembrane helix</keyword>
<evidence type="ECO:0000256" key="4">
    <source>
        <dbReference type="ARBA" id="ARBA00023136"/>
    </source>
</evidence>
<evidence type="ECO:0000313" key="9">
    <source>
        <dbReference type="Proteomes" id="UP000433876"/>
    </source>
</evidence>
<keyword evidence="2 6" id="KW-0812">Transmembrane</keyword>
<feature type="transmembrane region" description="Helical" evidence="6">
    <location>
        <begin position="130"/>
        <end position="152"/>
    </location>
</feature>
<feature type="transmembrane region" description="Helical" evidence="6">
    <location>
        <begin position="252"/>
        <end position="277"/>
    </location>
</feature>
<dbReference type="Pfam" id="PF20684">
    <property type="entry name" value="Fung_rhodopsin"/>
    <property type="match status" value="1"/>
</dbReference>
<feature type="transmembrane region" description="Helical" evidence="6">
    <location>
        <begin position="177"/>
        <end position="203"/>
    </location>
</feature>
<feature type="transmembrane region" description="Helical" evidence="6">
    <location>
        <begin position="46"/>
        <end position="69"/>
    </location>
</feature>
<feature type="domain" description="Rhodopsin" evidence="7">
    <location>
        <begin position="30"/>
        <end position="283"/>
    </location>
</feature>
<evidence type="ECO:0000256" key="3">
    <source>
        <dbReference type="ARBA" id="ARBA00022989"/>
    </source>
</evidence>
<feature type="transmembrane region" description="Helical" evidence="6">
    <location>
        <begin position="215"/>
        <end position="232"/>
    </location>
</feature>